<keyword evidence="3" id="KW-1185">Reference proteome</keyword>
<proteinExistence type="predicted"/>
<name>A0ABZ2CDB1_9BACI</name>
<dbReference type="EMBL" id="CP137640">
    <property type="protein sequence ID" value="WVX81764.1"/>
    <property type="molecule type" value="Genomic_DNA"/>
</dbReference>
<dbReference type="GO" id="GO:0005524">
    <property type="term" value="F:ATP binding"/>
    <property type="evidence" value="ECO:0007669"/>
    <property type="project" value="UniProtKB-KW"/>
</dbReference>
<evidence type="ECO:0000313" key="3">
    <source>
        <dbReference type="Proteomes" id="UP001357223"/>
    </source>
</evidence>
<keyword evidence="2" id="KW-0547">Nucleotide-binding</keyword>
<evidence type="ECO:0000259" key="1">
    <source>
        <dbReference type="Pfam" id="PF01695"/>
    </source>
</evidence>
<dbReference type="InterPro" id="IPR027417">
    <property type="entry name" value="P-loop_NTPase"/>
</dbReference>
<reference evidence="2 3" key="1">
    <citation type="submission" date="2023-10" db="EMBL/GenBank/DDBJ databases">
        <title>Niallia locisalis sp.nov. isolated from a salt pond sample.</title>
        <authorList>
            <person name="Li X.-J."/>
            <person name="Dong L."/>
        </authorList>
    </citation>
    <scope>NUCLEOTIDE SEQUENCE [LARGE SCALE GENOMIC DNA]</scope>
    <source>
        <strain evidence="2 3">DSM 29761</strain>
    </source>
</reference>
<dbReference type="Pfam" id="PF01695">
    <property type="entry name" value="IstB_IS21"/>
    <property type="match status" value="1"/>
</dbReference>
<accession>A0ABZ2CDB1</accession>
<evidence type="ECO:0000313" key="2">
    <source>
        <dbReference type="EMBL" id="WVX81764.1"/>
    </source>
</evidence>
<keyword evidence="2" id="KW-0067">ATP-binding</keyword>
<sequence length="86" mass="9992">MKESHLVIIDDLMYTAMDPREANLFFQLVNDLYNNSSIILTSNRSPKEWTELLGDVGVATAILDRLIHRAEIVHFNDSSYRMKHEK</sequence>
<dbReference type="InterPro" id="IPR002611">
    <property type="entry name" value="IstB_ATP-bd"/>
</dbReference>
<protein>
    <submittedName>
        <fullName evidence="2">ATP-binding protein</fullName>
    </submittedName>
</protein>
<dbReference type="SUPFAM" id="SSF52540">
    <property type="entry name" value="P-loop containing nucleoside triphosphate hydrolases"/>
    <property type="match status" value="1"/>
</dbReference>
<feature type="domain" description="IstB-like ATP-binding" evidence="1">
    <location>
        <begin position="4"/>
        <end position="85"/>
    </location>
</feature>
<organism evidence="2 3">
    <name type="scientific">Niallia oryzisoli</name>
    <dbReference type="NCBI Taxonomy" id="1737571"/>
    <lineage>
        <taxon>Bacteria</taxon>
        <taxon>Bacillati</taxon>
        <taxon>Bacillota</taxon>
        <taxon>Bacilli</taxon>
        <taxon>Bacillales</taxon>
        <taxon>Bacillaceae</taxon>
        <taxon>Niallia</taxon>
    </lineage>
</organism>
<dbReference type="Gene3D" id="3.40.50.300">
    <property type="entry name" value="P-loop containing nucleotide triphosphate hydrolases"/>
    <property type="match status" value="1"/>
</dbReference>
<gene>
    <name evidence="2" type="ORF">R4Z09_01595</name>
</gene>
<dbReference type="RefSeq" id="WP_338450674.1">
    <property type="nucleotide sequence ID" value="NZ_CP137640.1"/>
</dbReference>
<dbReference type="Proteomes" id="UP001357223">
    <property type="component" value="Chromosome"/>
</dbReference>